<dbReference type="GO" id="GO:0000463">
    <property type="term" value="P:maturation of LSU-rRNA from tricistronic rRNA transcript (SSU-rRNA, 5.8S rRNA, LSU-rRNA)"/>
    <property type="evidence" value="ECO:0007669"/>
    <property type="project" value="UniProtKB-UniRule"/>
</dbReference>
<evidence type="ECO:0000313" key="10">
    <source>
        <dbReference type="Proteomes" id="UP000515163"/>
    </source>
</evidence>
<dbReference type="Pfam" id="PF08154">
    <property type="entry name" value="NLE"/>
    <property type="match status" value="1"/>
</dbReference>
<accession>A0A6P8IP47</accession>
<dbReference type="PROSITE" id="PS00678">
    <property type="entry name" value="WD_REPEATS_1"/>
    <property type="match status" value="2"/>
</dbReference>
<keyword evidence="2 6" id="KW-0698">rRNA processing</keyword>
<dbReference type="InterPro" id="IPR001680">
    <property type="entry name" value="WD40_rpt"/>
</dbReference>
<keyword evidence="10" id="KW-1185">Reference proteome</keyword>
<dbReference type="InterPro" id="IPR019775">
    <property type="entry name" value="WD40_repeat_CS"/>
</dbReference>
<keyword evidence="4" id="KW-0677">Repeat</keyword>
<feature type="repeat" description="WD" evidence="7">
    <location>
        <begin position="353"/>
        <end position="389"/>
    </location>
</feature>
<dbReference type="GO" id="GO:0000466">
    <property type="term" value="P:maturation of 5.8S rRNA from tricistronic rRNA transcript (SSU-rRNA, 5.8S rRNA, LSU-rRNA)"/>
    <property type="evidence" value="ECO:0007669"/>
    <property type="project" value="UniProtKB-UniRule"/>
</dbReference>
<evidence type="ECO:0000259" key="9">
    <source>
        <dbReference type="Pfam" id="PF08154"/>
    </source>
</evidence>
<dbReference type="AlphaFoldDB" id="A0A6P8IP47"/>
<dbReference type="SUPFAM" id="SSF50978">
    <property type="entry name" value="WD40 repeat-like"/>
    <property type="match status" value="1"/>
</dbReference>
<dbReference type="InterPro" id="IPR015943">
    <property type="entry name" value="WD40/YVTN_repeat-like_dom_sf"/>
</dbReference>
<dbReference type="CDD" id="cd00200">
    <property type="entry name" value="WD40"/>
    <property type="match status" value="1"/>
</dbReference>
<dbReference type="Gene3D" id="2.130.10.10">
    <property type="entry name" value="YVTN repeat-like/Quinoprotein amine dehydrogenase"/>
    <property type="match status" value="2"/>
</dbReference>
<gene>
    <name evidence="11" type="primary">LOC116302966</name>
</gene>
<sequence>MADEGQVQVRFFTKQKRYSIQDTPFSIPAKASQDELNSLINGLLSQMEDENTESDEDMKGELQFDFLIENEFLQENIQKHMEAKKISTENVVEIEYILKLQAPRPDNILVHDDWISSVSSCSGCILTGSYDNNVNIWNYQGDCLSTYVGHSGPIKAVKWISKDDKGGVILSSSQDQSIRISQWSSSTNEVHNVHICKGHSQSVDSISVDASCTTFCSGSWDKTIKLWSAVLDPEASDEPDEEDGSSKKRQKKNTTNKKATTRTPLMTLSGHTQAVSSVVWMDKITICSAGWDHCIRVWDVVAGINKQTLTGSKVFCSIAYSPLSNCLASGSADKFIRLWDPRIKDGQVVKGSLTSHQGWVSSLVWSPTNEFELASGSYDTTVRLWDTRSPYTPLYTMTEHQDKVMCIDWSKSKNVLSGGADNQLIIYDVSAKSCKAPAQSEGDSQ</sequence>
<evidence type="ECO:0000313" key="11">
    <source>
        <dbReference type="RefSeq" id="XP_031568260.1"/>
    </source>
</evidence>
<dbReference type="Pfam" id="PF00400">
    <property type="entry name" value="WD40"/>
    <property type="match status" value="7"/>
</dbReference>
<keyword evidence="5 6" id="KW-0539">Nucleus</keyword>
<dbReference type="InterPro" id="IPR012972">
    <property type="entry name" value="NLE"/>
</dbReference>
<evidence type="ECO:0000256" key="4">
    <source>
        <dbReference type="ARBA" id="ARBA00022737"/>
    </source>
</evidence>
<dbReference type="InterPro" id="IPR020472">
    <property type="entry name" value="WD40_PAC1"/>
</dbReference>
<reference evidence="11" key="1">
    <citation type="submission" date="2025-08" db="UniProtKB">
        <authorList>
            <consortium name="RefSeq"/>
        </authorList>
    </citation>
    <scope>IDENTIFICATION</scope>
    <source>
        <tissue evidence="11">Tentacle</tissue>
    </source>
</reference>
<dbReference type="Proteomes" id="UP000515163">
    <property type="component" value="Unplaced"/>
</dbReference>
<feature type="domain" description="NLE" evidence="9">
    <location>
        <begin position="7"/>
        <end position="81"/>
    </location>
</feature>
<feature type="repeat" description="WD" evidence="7">
    <location>
        <begin position="397"/>
        <end position="437"/>
    </location>
</feature>
<dbReference type="RefSeq" id="XP_031568260.1">
    <property type="nucleotide sequence ID" value="XM_031712400.1"/>
</dbReference>
<feature type="region of interest" description="Disordered" evidence="8">
    <location>
        <begin position="234"/>
        <end position="264"/>
    </location>
</feature>
<dbReference type="GO" id="GO:0030687">
    <property type="term" value="C:preribosome, large subunit precursor"/>
    <property type="evidence" value="ECO:0007669"/>
    <property type="project" value="UniProtKB-UniRule"/>
</dbReference>
<dbReference type="GO" id="GO:0005654">
    <property type="term" value="C:nucleoplasm"/>
    <property type="evidence" value="ECO:0007669"/>
    <property type="project" value="UniProtKB-SubCell"/>
</dbReference>
<dbReference type="GeneID" id="116302966"/>
<feature type="repeat" description="WD" evidence="7">
    <location>
        <begin position="268"/>
        <end position="308"/>
    </location>
</feature>
<dbReference type="InParanoid" id="A0A6P8IP47"/>
<evidence type="ECO:0000256" key="5">
    <source>
        <dbReference type="ARBA" id="ARBA00023242"/>
    </source>
</evidence>
<keyword evidence="1 6" id="KW-0690">Ribosome biogenesis</keyword>
<dbReference type="InterPro" id="IPR036322">
    <property type="entry name" value="WD40_repeat_dom_sf"/>
</dbReference>
<comment type="function">
    <text evidence="6">Required for maturation of ribosomal RNAs and formation of the large ribosomal subunit.</text>
</comment>
<dbReference type="PROSITE" id="PS50294">
    <property type="entry name" value="WD_REPEATS_REGION"/>
    <property type="match status" value="3"/>
</dbReference>
<organism evidence="10 11">
    <name type="scientific">Actinia tenebrosa</name>
    <name type="common">Australian red waratah sea anemone</name>
    <dbReference type="NCBI Taxonomy" id="6105"/>
    <lineage>
        <taxon>Eukaryota</taxon>
        <taxon>Metazoa</taxon>
        <taxon>Cnidaria</taxon>
        <taxon>Anthozoa</taxon>
        <taxon>Hexacorallia</taxon>
        <taxon>Actiniaria</taxon>
        <taxon>Actiniidae</taxon>
        <taxon>Actinia</taxon>
    </lineage>
</organism>
<proteinExistence type="inferred from homology"/>
<dbReference type="PANTHER" id="PTHR19855">
    <property type="entry name" value="WD40 REPEAT PROTEIN 12, 37"/>
    <property type="match status" value="1"/>
</dbReference>
<dbReference type="SMART" id="SM00320">
    <property type="entry name" value="WD40"/>
    <property type="match status" value="7"/>
</dbReference>
<evidence type="ECO:0000256" key="1">
    <source>
        <dbReference type="ARBA" id="ARBA00022517"/>
    </source>
</evidence>
<evidence type="ECO:0000256" key="6">
    <source>
        <dbReference type="HAMAP-Rule" id="MF_03029"/>
    </source>
</evidence>
<protein>
    <recommendedName>
        <fullName evidence="6">Ribosome biogenesis protein WDR12 homolog</fullName>
    </recommendedName>
</protein>
<feature type="repeat" description="WD" evidence="7">
    <location>
        <begin position="317"/>
        <end position="340"/>
    </location>
</feature>
<feature type="compositionally biased region" description="Acidic residues" evidence="8">
    <location>
        <begin position="234"/>
        <end position="243"/>
    </location>
</feature>
<evidence type="ECO:0000256" key="8">
    <source>
        <dbReference type="SAM" id="MobiDB-lite"/>
    </source>
</evidence>
<dbReference type="KEGG" id="aten:116302966"/>
<comment type="similarity">
    <text evidence="6">Belongs to the WD repeat WDR12/YTM1 family.</text>
</comment>
<dbReference type="PROSITE" id="PS50082">
    <property type="entry name" value="WD_REPEATS_2"/>
    <property type="match status" value="5"/>
</dbReference>
<comment type="subcellular location">
    <subcellularLocation>
        <location evidence="6">Nucleus</location>
        <location evidence="6">Nucleolus</location>
    </subcellularLocation>
    <subcellularLocation>
        <location evidence="6">Nucleus</location>
        <location evidence="6">Nucleoplasm</location>
    </subcellularLocation>
</comment>
<evidence type="ECO:0000256" key="3">
    <source>
        <dbReference type="ARBA" id="ARBA00022574"/>
    </source>
</evidence>
<dbReference type="FunCoup" id="A0A6P8IP47">
    <property type="interactions" value="1597"/>
</dbReference>
<name>A0A6P8IP47_ACTTE</name>
<dbReference type="OrthoDB" id="10251381at2759"/>
<keyword evidence="3 7" id="KW-0853">WD repeat</keyword>
<dbReference type="PRINTS" id="PR00320">
    <property type="entry name" value="GPROTEINBRPT"/>
</dbReference>
<dbReference type="PANTHER" id="PTHR19855:SF11">
    <property type="entry name" value="RIBOSOME BIOGENESIS PROTEIN WDR12"/>
    <property type="match status" value="1"/>
</dbReference>
<dbReference type="HAMAP" id="MF_03029">
    <property type="entry name" value="WDR12"/>
    <property type="match status" value="1"/>
</dbReference>
<feature type="repeat" description="WD" evidence="7">
    <location>
        <begin position="196"/>
        <end position="228"/>
    </location>
</feature>
<evidence type="ECO:0000256" key="7">
    <source>
        <dbReference type="PROSITE-ProRule" id="PRU00221"/>
    </source>
</evidence>
<evidence type="ECO:0000256" key="2">
    <source>
        <dbReference type="ARBA" id="ARBA00022552"/>
    </source>
</evidence>
<dbReference type="GO" id="GO:0005730">
    <property type="term" value="C:nucleolus"/>
    <property type="evidence" value="ECO:0007669"/>
    <property type="project" value="UniProtKB-SubCell"/>
</dbReference>
<dbReference type="GO" id="GO:0043021">
    <property type="term" value="F:ribonucleoprotein complex binding"/>
    <property type="evidence" value="ECO:0007669"/>
    <property type="project" value="UniProtKB-UniRule"/>
</dbReference>
<dbReference type="InterPro" id="IPR028599">
    <property type="entry name" value="WDR12/Ytm1"/>
</dbReference>